<evidence type="ECO:0000256" key="1">
    <source>
        <dbReference type="ARBA" id="ARBA00008769"/>
    </source>
</evidence>
<geneLocation type="plasmid" evidence="4">
    <name>pPD1222</name>
</geneLocation>
<dbReference type="GO" id="GO:0016020">
    <property type="term" value="C:membrane"/>
    <property type="evidence" value="ECO:0007669"/>
    <property type="project" value="InterPro"/>
</dbReference>
<dbReference type="EnsemblBacteria" id="ABL72699">
    <property type="protein sequence ID" value="ABL72699"/>
    <property type="gene ID" value="Pden_4636"/>
</dbReference>
<dbReference type="EMBL" id="CP000491">
    <property type="protein sequence ID" value="ABL72699.1"/>
    <property type="molecule type" value="Genomic_DNA"/>
</dbReference>
<keyword evidence="4" id="KW-1185">Reference proteome</keyword>
<dbReference type="GO" id="GO:0015288">
    <property type="term" value="F:porin activity"/>
    <property type="evidence" value="ECO:0007669"/>
    <property type="project" value="InterPro"/>
</dbReference>
<dbReference type="InterPro" id="IPR007049">
    <property type="entry name" value="Carb-sel_porin_OprB"/>
</dbReference>
<comment type="similarity">
    <text evidence="1 2">Belongs to the OprB family.</text>
</comment>
<dbReference type="Proteomes" id="UP000000361">
    <property type="component" value="Chromosome 1"/>
</dbReference>
<dbReference type="OrthoDB" id="177316at2"/>
<dbReference type="HOGENOM" id="CLU_610905_0_0_5"/>
<dbReference type="AlphaFoldDB" id="A1BB05"/>
<dbReference type="Gene3D" id="2.40.160.180">
    <property type="entry name" value="Carbohydrate-selective porin OprB"/>
    <property type="match status" value="1"/>
</dbReference>
<dbReference type="InterPro" id="IPR038673">
    <property type="entry name" value="OprB_sf"/>
</dbReference>
<dbReference type="KEGG" id="pde:Pden_4636"/>
<reference evidence="4" key="1">
    <citation type="submission" date="2006-12" db="EMBL/GenBank/DDBJ databases">
        <title>Complete sequence of plasmid 1 of Paracoccus denitrificans PD1222.</title>
        <authorList>
            <person name="Copeland A."/>
            <person name="Lucas S."/>
            <person name="Lapidus A."/>
            <person name="Barry K."/>
            <person name="Detter J.C."/>
            <person name="Glavina del Rio T."/>
            <person name="Hammon N."/>
            <person name="Israni S."/>
            <person name="Dalin E."/>
            <person name="Tice H."/>
            <person name="Pitluck S."/>
            <person name="Munk A.C."/>
            <person name="Brettin T."/>
            <person name="Bruce D."/>
            <person name="Han C."/>
            <person name="Tapia R."/>
            <person name="Gilna P."/>
            <person name="Schmutz J."/>
            <person name="Larimer F."/>
            <person name="Land M."/>
            <person name="Hauser L."/>
            <person name="Kyrpides N."/>
            <person name="Lykidis A."/>
            <person name="Spiro S."/>
            <person name="Richardson D.J."/>
            <person name="Moir J.W.B."/>
            <person name="Ferguson S.J."/>
            <person name="van Spanning R.J.M."/>
            <person name="Richardson P."/>
        </authorList>
    </citation>
    <scope>NUCLEOTIDE SEQUENCE [LARGE SCALE GENOMIC DNA]</scope>
    <source>
        <strain evidence="4">Pd 1222</strain>
        <plasmid evidence="4">pPD1222</plasmid>
    </source>
</reference>
<evidence type="ECO:0000313" key="4">
    <source>
        <dbReference type="Proteomes" id="UP000000361"/>
    </source>
</evidence>
<dbReference type="RefSeq" id="WP_011750858.1">
    <property type="nucleotide sequence ID" value="NC_008688.1"/>
</dbReference>
<keyword evidence="3" id="KW-0614">Plasmid</keyword>
<proteinExistence type="inferred from homology"/>
<gene>
    <name evidence="3" type="ordered locus">Pden_4636</name>
</gene>
<dbReference type="GeneID" id="93454662"/>
<protein>
    <submittedName>
        <fullName evidence="3">Carbohydrate-selective porin OprB</fullName>
    </submittedName>
</protein>
<name>A1BB05_PARDP</name>
<dbReference type="InterPro" id="IPR052932">
    <property type="entry name" value="OprB_Porin"/>
</dbReference>
<evidence type="ECO:0000256" key="2">
    <source>
        <dbReference type="RuleBase" id="RU363072"/>
    </source>
</evidence>
<evidence type="ECO:0000313" key="3">
    <source>
        <dbReference type="EMBL" id="ABL72699.1"/>
    </source>
</evidence>
<dbReference type="PANTHER" id="PTHR37944">
    <property type="entry name" value="PORIN B"/>
    <property type="match status" value="1"/>
</dbReference>
<sequence>MTDTQSPNPQKPRHLGERALALMLSGLFATVLLGGTAPAVAQALPNCAKYDQLNHRGSEVPYPSNCEAIDPELGGLREKLFSRGWNLQVVTTQGLTYDLRGNDGGPQIYTGQKPTANASVSLVFTHDLSRYGLPDGSLLTFAPVAGYTSFSGAGLSHAYINQLSAMVPLNDGQVVLQAGQYNMASQFYGQAIGNNLAASALGPQSFILYGLGVGGLKPTPAFDIRLSSADKRFYTHFGVARSISPDGLFADGEENHSGLKFSTRGAKAVFINEVGYRVQPDVNQRNIWLRAGAVYNTSDFAHLDDPATTGKNYGGYVVATYQLSQPDMSAPYRGWYFTGSVNFARKQVNAFSHDAGLVFYRIGTFKSRPYDVFSIGAAKTYFSDVVVQNATDLGLEAASSSTSFLASYTYRLQQGAYLQSAITYIDNPTLAPVRPSALNASVNLTLVF</sequence>
<dbReference type="GO" id="GO:0008643">
    <property type="term" value="P:carbohydrate transport"/>
    <property type="evidence" value="ECO:0007669"/>
    <property type="project" value="InterPro"/>
</dbReference>
<organism evidence="3 4">
    <name type="scientific">Paracoccus denitrificans (strain Pd 1222)</name>
    <dbReference type="NCBI Taxonomy" id="318586"/>
    <lineage>
        <taxon>Bacteria</taxon>
        <taxon>Pseudomonadati</taxon>
        <taxon>Pseudomonadota</taxon>
        <taxon>Alphaproteobacteria</taxon>
        <taxon>Rhodobacterales</taxon>
        <taxon>Paracoccaceae</taxon>
        <taxon>Paracoccus</taxon>
    </lineage>
</organism>
<dbReference type="Pfam" id="PF04966">
    <property type="entry name" value="OprB"/>
    <property type="match status" value="1"/>
</dbReference>
<dbReference type="PANTHER" id="PTHR37944:SF1">
    <property type="entry name" value="PORIN B"/>
    <property type="match status" value="1"/>
</dbReference>
<accession>A1BB05</accession>
<dbReference type="eggNOG" id="COG3659">
    <property type="taxonomic scope" value="Bacteria"/>
</dbReference>